<name>A0AAW5K4R1_9BACT</name>
<evidence type="ECO:0000256" key="5">
    <source>
        <dbReference type="PROSITE-ProRule" id="PRU00169"/>
    </source>
</evidence>
<feature type="domain" description="Response regulatory" evidence="7">
    <location>
        <begin position="3"/>
        <end position="119"/>
    </location>
</feature>
<dbReference type="Pfam" id="PF00072">
    <property type="entry name" value="Response_reg"/>
    <property type="match status" value="1"/>
</dbReference>
<dbReference type="SMART" id="SM00448">
    <property type="entry name" value="REC"/>
    <property type="match status" value="1"/>
</dbReference>
<reference evidence="8 9" key="1">
    <citation type="submission" date="2022-06" db="EMBL/GenBank/DDBJ databases">
        <title>Isolation of gut microbiota from human fecal samples.</title>
        <authorList>
            <person name="Pamer E.G."/>
            <person name="Barat B."/>
            <person name="Waligurski E."/>
            <person name="Medina S."/>
            <person name="Paddock L."/>
            <person name="Mostad J."/>
        </authorList>
    </citation>
    <scope>NUCLEOTIDE SEQUENCE [LARGE SCALE GENOMIC DNA]</scope>
    <source>
        <strain evidence="8 9">DFI.9.90</strain>
    </source>
</reference>
<evidence type="ECO:0000256" key="1">
    <source>
        <dbReference type="ARBA" id="ARBA00022553"/>
    </source>
</evidence>
<dbReference type="Proteomes" id="UP001205919">
    <property type="component" value="Unassembled WGS sequence"/>
</dbReference>
<sequence length="216" mass="24251">MIRLFIADDHELFREGLRSLLSREKDIEIVGSASDGLEAVNAVRQLKPEVVLMDVTMPNMNGIQATEKICSEFPDIAVIVISMHNDRRFIAEALKAGARGYVLKESSPELMLDAIRSVSRKEIYLSPKVCTVLVGDYLRLLRNEDVVCASPLSEREIEVLQLLVKGRNSKQVADALFISKNTVDTHRRRIMDKLGCESMAELTKYAIREGFLTLAD</sequence>
<dbReference type="PRINTS" id="PR00038">
    <property type="entry name" value="HTHLUXR"/>
</dbReference>
<evidence type="ECO:0000256" key="2">
    <source>
        <dbReference type="ARBA" id="ARBA00023015"/>
    </source>
</evidence>
<keyword evidence="4" id="KW-0804">Transcription</keyword>
<dbReference type="InterPro" id="IPR001789">
    <property type="entry name" value="Sig_transdc_resp-reg_receiver"/>
</dbReference>
<organism evidence="8 9">
    <name type="scientific">Cloacibacillus evryensis</name>
    <dbReference type="NCBI Taxonomy" id="508460"/>
    <lineage>
        <taxon>Bacteria</taxon>
        <taxon>Thermotogati</taxon>
        <taxon>Synergistota</taxon>
        <taxon>Synergistia</taxon>
        <taxon>Synergistales</taxon>
        <taxon>Synergistaceae</taxon>
        <taxon>Cloacibacillus</taxon>
    </lineage>
</organism>
<dbReference type="PROSITE" id="PS50110">
    <property type="entry name" value="RESPONSE_REGULATORY"/>
    <property type="match status" value="1"/>
</dbReference>
<dbReference type="InterPro" id="IPR011006">
    <property type="entry name" value="CheY-like_superfamily"/>
</dbReference>
<dbReference type="SUPFAM" id="SSF52172">
    <property type="entry name" value="CheY-like"/>
    <property type="match status" value="1"/>
</dbReference>
<dbReference type="InterPro" id="IPR000792">
    <property type="entry name" value="Tscrpt_reg_LuxR_C"/>
</dbReference>
<evidence type="ECO:0000259" key="7">
    <source>
        <dbReference type="PROSITE" id="PS50110"/>
    </source>
</evidence>
<evidence type="ECO:0000256" key="4">
    <source>
        <dbReference type="ARBA" id="ARBA00023163"/>
    </source>
</evidence>
<dbReference type="EMBL" id="JANFYT010000002">
    <property type="protein sequence ID" value="MCQ4812999.1"/>
    <property type="molecule type" value="Genomic_DNA"/>
</dbReference>
<dbReference type="PANTHER" id="PTHR43214:SF41">
    <property type="entry name" value="NITRATE_NITRITE RESPONSE REGULATOR PROTEIN NARP"/>
    <property type="match status" value="1"/>
</dbReference>
<dbReference type="InterPro" id="IPR039420">
    <property type="entry name" value="WalR-like"/>
</dbReference>
<evidence type="ECO:0000313" key="8">
    <source>
        <dbReference type="EMBL" id="MCQ4812999.1"/>
    </source>
</evidence>
<dbReference type="PROSITE" id="PS50043">
    <property type="entry name" value="HTH_LUXR_2"/>
    <property type="match status" value="1"/>
</dbReference>
<dbReference type="Pfam" id="PF00196">
    <property type="entry name" value="GerE"/>
    <property type="match status" value="1"/>
</dbReference>
<gene>
    <name evidence="8" type="ORF">NE630_01015</name>
</gene>
<dbReference type="InterPro" id="IPR016032">
    <property type="entry name" value="Sig_transdc_resp-reg_C-effctor"/>
</dbReference>
<dbReference type="AlphaFoldDB" id="A0AAW5K4R1"/>
<dbReference type="CDD" id="cd06170">
    <property type="entry name" value="LuxR_C_like"/>
    <property type="match status" value="1"/>
</dbReference>
<evidence type="ECO:0000313" key="9">
    <source>
        <dbReference type="Proteomes" id="UP001205919"/>
    </source>
</evidence>
<dbReference type="SUPFAM" id="SSF46894">
    <property type="entry name" value="C-terminal effector domain of the bipartite response regulators"/>
    <property type="match status" value="1"/>
</dbReference>
<keyword evidence="2" id="KW-0805">Transcription regulation</keyword>
<dbReference type="PROSITE" id="PS00622">
    <property type="entry name" value="HTH_LUXR_1"/>
    <property type="match status" value="1"/>
</dbReference>
<evidence type="ECO:0000259" key="6">
    <source>
        <dbReference type="PROSITE" id="PS50043"/>
    </source>
</evidence>
<feature type="modified residue" description="4-aspartylphosphate" evidence="5">
    <location>
        <position position="54"/>
    </location>
</feature>
<feature type="domain" description="HTH luxR-type" evidence="6">
    <location>
        <begin position="145"/>
        <end position="210"/>
    </location>
</feature>
<dbReference type="GO" id="GO:0000160">
    <property type="term" value="P:phosphorelay signal transduction system"/>
    <property type="evidence" value="ECO:0007669"/>
    <property type="project" value="InterPro"/>
</dbReference>
<evidence type="ECO:0000256" key="3">
    <source>
        <dbReference type="ARBA" id="ARBA00023125"/>
    </source>
</evidence>
<dbReference type="GO" id="GO:0003677">
    <property type="term" value="F:DNA binding"/>
    <property type="evidence" value="ECO:0007669"/>
    <property type="project" value="UniProtKB-KW"/>
</dbReference>
<dbReference type="GO" id="GO:0006355">
    <property type="term" value="P:regulation of DNA-templated transcription"/>
    <property type="evidence" value="ECO:0007669"/>
    <property type="project" value="InterPro"/>
</dbReference>
<dbReference type="RefSeq" id="WP_034443672.1">
    <property type="nucleotide sequence ID" value="NZ_DBEWVB010000263.1"/>
</dbReference>
<protein>
    <submittedName>
        <fullName evidence="8">Response regulator transcription factor</fullName>
    </submittedName>
</protein>
<keyword evidence="3" id="KW-0238">DNA-binding</keyword>
<dbReference type="SMART" id="SM00421">
    <property type="entry name" value="HTH_LUXR"/>
    <property type="match status" value="1"/>
</dbReference>
<dbReference type="GeneID" id="95756903"/>
<accession>A0AAW5K4R1</accession>
<dbReference type="CDD" id="cd17535">
    <property type="entry name" value="REC_NarL-like"/>
    <property type="match status" value="1"/>
</dbReference>
<proteinExistence type="predicted"/>
<dbReference type="InterPro" id="IPR058245">
    <property type="entry name" value="NreC/VraR/RcsB-like_REC"/>
</dbReference>
<comment type="caution">
    <text evidence="8">The sequence shown here is derived from an EMBL/GenBank/DDBJ whole genome shotgun (WGS) entry which is preliminary data.</text>
</comment>
<dbReference type="PANTHER" id="PTHR43214">
    <property type="entry name" value="TWO-COMPONENT RESPONSE REGULATOR"/>
    <property type="match status" value="1"/>
</dbReference>
<keyword evidence="1 5" id="KW-0597">Phosphoprotein</keyword>
<keyword evidence="9" id="KW-1185">Reference proteome</keyword>
<dbReference type="Gene3D" id="3.40.50.2300">
    <property type="match status" value="1"/>
</dbReference>